<comment type="caution">
    <text evidence="2">The sequence shown here is derived from an EMBL/GenBank/DDBJ whole genome shotgun (WGS) entry which is preliminary data.</text>
</comment>
<protein>
    <recommendedName>
        <fullName evidence="4">DUF4149 domain-containing protein</fullName>
    </recommendedName>
</protein>
<organism evidence="2 3">
    <name type="scientific">Roseateles terrae</name>
    <dbReference type="NCBI Taxonomy" id="431060"/>
    <lineage>
        <taxon>Bacteria</taxon>
        <taxon>Pseudomonadati</taxon>
        <taxon>Pseudomonadota</taxon>
        <taxon>Betaproteobacteria</taxon>
        <taxon>Burkholderiales</taxon>
        <taxon>Sphaerotilaceae</taxon>
        <taxon>Roseateles</taxon>
    </lineage>
</organism>
<dbReference type="EMBL" id="JACHXO010000004">
    <property type="protein sequence ID" value="MBB3195349.1"/>
    <property type="molecule type" value="Genomic_DNA"/>
</dbReference>
<feature type="transmembrane region" description="Helical" evidence="1">
    <location>
        <begin position="129"/>
        <end position="150"/>
    </location>
</feature>
<keyword evidence="1" id="KW-1133">Transmembrane helix</keyword>
<reference evidence="2 3" key="1">
    <citation type="submission" date="2020-08" db="EMBL/GenBank/DDBJ databases">
        <title>Genomic Encyclopedia of Type Strains, Phase III (KMG-III): the genomes of soil and plant-associated and newly described type strains.</title>
        <authorList>
            <person name="Whitman W."/>
        </authorList>
    </citation>
    <scope>NUCLEOTIDE SEQUENCE [LARGE SCALE GENOMIC DNA]</scope>
    <source>
        <strain evidence="2 3">CECT 7247</strain>
    </source>
</reference>
<evidence type="ECO:0000313" key="2">
    <source>
        <dbReference type="EMBL" id="MBB3195349.1"/>
    </source>
</evidence>
<evidence type="ECO:0000256" key="1">
    <source>
        <dbReference type="SAM" id="Phobius"/>
    </source>
</evidence>
<evidence type="ECO:0000313" key="3">
    <source>
        <dbReference type="Proteomes" id="UP000574369"/>
    </source>
</evidence>
<keyword evidence="1" id="KW-0472">Membrane</keyword>
<keyword evidence="1" id="KW-0812">Transmembrane</keyword>
<feature type="transmembrane region" description="Helical" evidence="1">
    <location>
        <begin position="95"/>
        <end position="117"/>
    </location>
</feature>
<dbReference type="Proteomes" id="UP000574369">
    <property type="component" value="Unassembled WGS sequence"/>
</dbReference>
<evidence type="ECO:0008006" key="4">
    <source>
        <dbReference type="Google" id="ProtNLM"/>
    </source>
</evidence>
<dbReference type="RefSeq" id="WP_184294800.1">
    <property type="nucleotide sequence ID" value="NZ_JACHXO010000004.1"/>
</dbReference>
<gene>
    <name evidence="2" type="ORF">FHS28_002752</name>
</gene>
<proteinExistence type="predicted"/>
<accession>A0ABR6GTB8</accession>
<keyword evidence="3" id="KW-1185">Reference proteome</keyword>
<feature type="transmembrane region" description="Helical" evidence="1">
    <location>
        <begin position="64"/>
        <end position="83"/>
    </location>
</feature>
<name>A0ABR6GTB8_9BURK</name>
<sequence>MIPSRLIPLALSAGWWSGLLSAASLVMASRSRGDGPLTGINAPSHWFFGESAAHQQRFSLRHTLLGALTHQASSFFWGVLYAASRARPAARDQGGLRITAEAALFTLCAAGVDLVLVPKRLTPGFERRLSSRALTGVYAAFALGLAVAALRAPRTDTQA</sequence>